<dbReference type="GO" id="GO:0043752">
    <property type="term" value="F:adenosylcobinamide kinase activity"/>
    <property type="evidence" value="ECO:0007669"/>
    <property type="project" value="UniProtKB-EC"/>
</dbReference>
<sequence length="181" mass="19933">MPAKVRTSGKITLILGGTRSGKSRFGQQLAEEYGGQMLYVATAEAFDAEMTDRINRHREDRGSNWQTIEEQMNIAHMIRDNASPGTVLLVDCLTIWLSNLMLSEADIAFELDNLSEALRKSDGPVILVSNEVGSGVVPESPLGREFRDQSGWMNQRLAREAGEVALVTAGLPLWLKGRTSQ</sequence>
<accession>A0A1N6D0M3</accession>
<dbReference type="GO" id="GO:0005525">
    <property type="term" value="F:GTP binding"/>
    <property type="evidence" value="ECO:0007669"/>
    <property type="project" value="UniProtKB-UniRule"/>
</dbReference>
<dbReference type="GO" id="GO:0009236">
    <property type="term" value="P:cobalamin biosynthetic process"/>
    <property type="evidence" value="ECO:0007669"/>
    <property type="project" value="UniProtKB-UniRule"/>
</dbReference>
<evidence type="ECO:0000256" key="7">
    <source>
        <dbReference type="ARBA" id="ARBA00007490"/>
    </source>
</evidence>
<feature type="binding site" evidence="16">
    <location>
        <begin position="41"/>
        <end position="43"/>
    </location>
    <ligand>
        <name>GTP</name>
        <dbReference type="ChEBI" id="CHEBI:37565"/>
    </ligand>
</feature>
<evidence type="ECO:0000256" key="11">
    <source>
        <dbReference type="ARBA" id="ARBA00022777"/>
    </source>
</evidence>
<protein>
    <recommendedName>
        <fullName evidence="14">Bifunctional adenosylcobalamin biosynthesis protein</fullName>
        <ecNumber evidence="14">2.7.1.156</ecNumber>
        <ecNumber evidence="14">2.7.7.62</ecNumber>
    </recommendedName>
</protein>
<keyword evidence="13 14" id="KW-0342">GTP-binding</keyword>
<keyword evidence="11 14" id="KW-0418">Kinase</keyword>
<dbReference type="SUPFAM" id="SSF52540">
    <property type="entry name" value="P-loop containing nucleoside triphosphate hydrolases"/>
    <property type="match status" value="1"/>
</dbReference>
<evidence type="ECO:0000256" key="16">
    <source>
        <dbReference type="PIRSR" id="PIRSR006135-2"/>
    </source>
</evidence>
<evidence type="ECO:0000256" key="4">
    <source>
        <dbReference type="ARBA" id="ARBA00003889"/>
    </source>
</evidence>
<comment type="pathway">
    <text evidence="6 14">Cofactor biosynthesis; adenosylcobalamin biosynthesis; adenosylcobalamin from cob(II)yrinate a,c-diamide: step 5/7.</text>
</comment>
<dbReference type="Gene3D" id="3.40.50.300">
    <property type="entry name" value="P-loop containing nucleotide triphosphate hydrolases"/>
    <property type="match status" value="1"/>
</dbReference>
<dbReference type="EC" id="2.7.1.156" evidence="14"/>
<dbReference type="STRING" id="1123272.SAMN02745824_1376"/>
<evidence type="ECO:0000256" key="15">
    <source>
        <dbReference type="PIRSR" id="PIRSR006135-1"/>
    </source>
</evidence>
<gene>
    <name evidence="17" type="ORF">SAMN02745824_1376</name>
</gene>
<evidence type="ECO:0000256" key="8">
    <source>
        <dbReference type="ARBA" id="ARBA00022573"/>
    </source>
</evidence>
<dbReference type="UniPathway" id="UPA00148">
    <property type="reaction ID" value="UER00236"/>
</dbReference>
<evidence type="ECO:0000256" key="6">
    <source>
        <dbReference type="ARBA" id="ARBA00005159"/>
    </source>
</evidence>
<keyword evidence="9 14" id="KW-0808">Transferase</keyword>
<proteinExistence type="inferred from homology"/>
<dbReference type="GO" id="GO:0005524">
    <property type="term" value="F:ATP binding"/>
    <property type="evidence" value="ECO:0007669"/>
    <property type="project" value="UniProtKB-UniRule"/>
</dbReference>
<comment type="function">
    <text evidence="4 14">Catalyzes ATP-dependent phosphorylation of adenosylcobinamide and addition of GMP to adenosylcobinamide phosphate.</text>
</comment>
<dbReference type="AlphaFoldDB" id="A0A1N6D0M3"/>
<keyword evidence="8 14" id="KW-0169">Cobalamin biosynthesis</keyword>
<comment type="pathway">
    <text evidence="5 14">Cofactor biosynthesis; adenosylcobalamin biosynthesis; adenosylcobalamin from cob(II)yrinate a,c-diamide: step 6/7.</text>
</comment>
<evidence type="ECO:0000256" key="3">
    <source>
        <dbReference type="ARBA" id="ARBA00001522"/>
    </source>
</evidence>
<evidence type="ECO:0000256" key="10">
    <source>
        <dbReference type="ARBA" id="ARBA00022741"/>
    </source>
</evidence>
<evidence type="ECO:0000256" key="9">
    <source>
        <dbReference type="ARBA" id="ARBA00022679"/>
    </source>
</evidence>
<dbReference type="OrthoDB" id="9788370at2"/>
<comment type="similarity">
    <text evidence="7 14">Belongs to the CobU/CobP family.</text>
</comment>
<comment type="catalytic activity">
    <reaction evidence="3">
        <text>adenosylcob(III)inamide + GTP = adenosylcob(III)inamide phosphate + GDP + H(+)</text>
        <dbReference type="Rhea" id="RHEA:15765"/>
        <dbReference type="ChEBI" id="CHEBI:2480"/>
        <dbReference type="ChEBI" id="CHEBI:15378"/>
        <dbReference type="ChEBI" id="CHEBI:37565"/>
        <dbReference type="ChEBI" id="CHEBI:58189"/>
        <dbReference type="ChEBI" id="CHEBI:58502"/>
        <dbReference type="EC" id="2.7.1.156"/>
    </reaction>
</comment>
<comment type="catalytic activity">
    <reaction evidence="1 14">
        <text>adenosylcob(III)inamide + ATP = adenosylcob(III)inamide phosphate + ADP + H(+)</text>
        <dbReference type="Rhea" id="RHEA:15769"/>
        <dbReference type="ChEBI" id="CHEBI:2480"/>
        <dbReference type="ChEBI" id="CHEBI:15378"/>
        <dbReference type="ChEBI" id="CHEBI:30616"/>
        <dbReference type="ChEBI" id="CHEBI:58502"/>
        <dbReference type="ChEBI" id="CHEBI:456216"/>
        <dbReference type="EC" id="2.7.1.156"/>
    </reaction>
</comment>
<evidence type="ECO:0000256" key="13">
    <source>
        <dbReference type="ARBA" id="ARBA00023134"/>
    </source>
</evidence>
<evidence type="ECO:0000256" key="2">
    <source>
        <dbReference type="ARBA" id="ARBA00000711"/>
    </source>
</evidence>
<keyword evidence="17" id="KW-0548">Nucleotidyltransferase</keyword>
<dbReference type="EC" id="2.7.7.62" evidence="14"/>
<feature type="binding site" evidence="16">
    <location>
        <position position="91"/>
    </location>
    <ligand>
        <name>GTP</name>
        <dbReference type="ChEBI" id="CHEBI:37565"/>
    </ligand>
</feature>
<reference evidence="18" key="1">
    <citation type="submission" date="2016-11" db="EMBL/GenBank/DDBJ databases">
        <authorList>
            <person name="Varghese N."/>
            <person name="Submissions S."/>
        </authorList>
    </citation>
    <scope>NUCLEOTIDE SEQUENCE [LARGE SCALE GENOMIC DNA]</scope>
    <source>
        <strain evidence="18">DSM 22363</strain>
    </source>
</reference>
<dbReference type="Proteomes" id="UP000185192">
    <property type="component" value="Unassembled WGS sequence"/>
</dbReference>
<evidence type="ECO:0000256" key="5">
    <source>
        <dbReference type="ARBA" id="ARBA00004692"/>
    </source>
</evidence>
<dbReference type="PANTHER" id="PTHR34848">
    <property type="match status" value="1"/>
</dbReference>
<evidence type="ECO:0000313" key="18">
    <source>
        <dbReference type="Proteomes" id="UP000185192"/>
    </source>
</evidence>
<keyword evidence="18" id="KW-1185">Reference proteome</keyword>
<dbReference type="Pfam" id="PF02283">
    <property type="entry name" value="CobU"/>
    <property type="match status" value="1"/>
</dbReference>
<evidence type="ECO:0000256" key="14">
    <source>
        <dbReference type="PIRNR" id="PIRNR006135"/>
    </source>
</evidence>
<dbReference type="CDD" id="cd00544">
    <property type="entry name" value="CobU"/>
    <property type="match status" value="1"/>
</dbReference>
<keyword evidence="12 14" id="KW-0067">ATP-binding</keyword>
<dbReference type="PIRSF" id="PIRSF006135">
    <property type="entry name" value="CobU"/>
    <property type="match status" value="1"/>
</dbReference>
<evidence type="ECO:0000256" key="12">
    <source>
        <dbReference type="ARBA" id="ARBA00022840"/>
    </source>
</evidence>
<dbReference type="NCBIfam" id="NF004469">
    <property type="entry name" value="PRK05800.1"/>
    <property type="match status" value="1"/>
</dbReference>
<evidence type="ECO:0000313" key="17">
    <source>
        <dbReference type="EMBL" id="SIN64325.1"/>
    </source>
</evidence>
<dbReference type="InterPro" id="IPR027417">
    <property type="entry name" value="P-loop_NTPase"/>
</dbReference>
<dbReference type="EMBL" id="FSQW01000001">
    <property type="protein sequence ID" value="SIN64325.1"/>
    <property type="molecule type" value="Genomic_DNA"/>
</dbReference>
<feature type="binding site" evidence="16">
    <location>
        <position position="69"/>
    </location>
    <ligand>
        <name>GTP</name>
        <dbReference type="ChEBI" id="CHEBI:37565"/>
    </ligand>
</feature>
<comment type="catalytic activity">
    <reaction evidence="2 14">
        <text>adenosylcob(III)inamide phosphate + GTP + H(+) = adenosylcob(III)inamide-GDP + diphosphate</text>
        <dbReference type="Rhea" id="RHEA:22712"/>
        <dbReference type="ChEBI" id="CHEBI:15378"/>
        <dbReference type="ChEBI" id="CHEBI:33019"/>
        <dbReference type="ChEBI" id="CHEBI:37565"/>
        <dbReference type="ChEBI" id="CHEBI:58502"/>
        <dbReference type="ChEBI" id="CHEBI:60487"/>
        <dbReference type="EC" id="2.7.7.62"/>
    </reaction>
</comment>
<feature type="binding site" evidence="16">
    <location>
        <begin position="58"/>
        <end position="61"/>
    </location>
    <ligand>
        <name>GTP</name>
        <dbReference type="ChEBI" id="CHEBI:37565"/>
    </ligand>
</feature>
<feature type="active site" description="GMP-histidine intermediate" evidence="15">
    <location>
        <position position="57"/>
    </location>
</feature>
<keyword evidence="10 14" id="KW-0547">Nucleotide-binding</keyword>
<feature type="binding site" evidence="16">
    <location>
        <begin position="16"/>
        <end position="23"/>
    </location>
    <ligand>
        <name>GTP</name>
        <dbReference type="ChEBI" id="CHEBI:37565"/>
    </ligand>
</feature>
<evidence type="ECO:0000256" key="1">
    <source>
        <dbReference type="ARBA" id="ARBA00000312"/>
    </source>
</evidence>
<dbReference type="RefSeq" id="WP_074204297.1">
    <property type="nucleotide sequence ID" value="NZ_FSQW01000001.1"/>
</dbReference>
<dbReference type="GO" id="GO:0008820">
    <property type="term" value="F:cobinamide phosphate guanylyltransferase activity"/>
    <property type="evidence" value="ECO:0007669"/>
    <property type="project" value="UniProtKB-UniRule"/>
</dbReference>
<name>A0A1N6D0M3_9SPHN</name>
<organism evidence="17 18">
    <name type="scientific">Parasphingorhabdus marina DSM 22363</name>
    <dbReference type="NCBI Taxonomy" id="1123272"/>
    <lineage>
        <taxon>Bacteria</taxon>
        <taxon>Pseudomonadati</taxon>
        <taxon>Pseudomonadota</taxon>
        <taxon>Alphaproteobacteria</taxon>
        <taxon>Sphingomonadales</taxon>
        <taxon>Sphingomonadaceae</taxon>
        <taxon>Parasphingorhabdus</taxon>
    </lineage>
</organism>
<dbReference type="InterPro" id="IPR003203">
    <property type="entry name" value="CobU/CobP"/>
</dbReference>
<dbReference type="PANTHER" id="PTHR34848:SF1">
    <property type="entry name" value="BIFUNCTIONAL ADENOSYLCOBALAMIN BIOSYNTHESIS PROTEIN COBU"/>
    <property type="match status" value="1"/>
</dbReference>